<evidence type="ECO:0000256" key="9">
    <source>
        <dbReference type="ARBA" id="ARBA00022884"/>
    </source>
</evidence>
<dbReference type="InterPro" id="IPR027417">
    <property type="entry name" value="P-loop_NTPase"/>
</dbReference>
<evidence type="ECO:0000256" key="11">
    <source>
        <dbReference type="ARBA" id="ARBA00038041"/>
    </source>
</evidence>
<dbReference type="InterPro" id="IPR001650">
    <property type="entry name" value="Helicase_C-like"/>
</dbReference>
<dbReference type="PROSITE" id="PS51194">
    <property type="entry name" value="HELICASE_CTER"/>
    <property type="match status" value="1"/>
</dbReference>
<dbReference type="InterPro" id="IPR011545">
    <property type="entry name" value="DEAD/DEAH_box_helicase_dom"/>
</dbReference>
<dbReference type="Gene3D" id="3.40.50.300">
    <property type="entry name" value="P-loop containing nucleotide triphosphate hydrolases"/>
    <property type="match status" value="2"/>
</dbReference>
<dbReference type="SMART" id="SM00487">
    <property type="entry name" value="DEXDc"/>
    <property type="match status" value="1"/>
</dbReference>
<dbReference type="PANTHER" id="PTHR47959:SF21">
    <property type="entry name" value="DEAD-BOX HELICASE 56"/>
    <property type="match status" value="1"/>
</dbReference>
<comment type="similarity">
    <text evidence="11">Belongs to the DEAD box helicase family. DDX56/DBP9 subfamily.</text>
</comment>
<dbReference type="AlphaFoldDB" id="A0A3B0JWT5"/>
<dbReference type="GO" id="GO:0003724">
    <property type="term" value="F:RNA helicase activity"/>
    <property type="evidence" value="ECO:0007669"/>
    <property type="project" value="UniProtKB-EC"/>
</dbReference>
<dbReference type="InterPro" id="IPR014001">
    <property type="entry name" value="Helicase_ATP-bd"/>
</dbReference>
<dbReference type="GO" id="GO:0005829">
    <property type="term" value="C:cytosol"/>
    <property type="evidence" value="ECO:0007669"/>
    <property type="project" value="TreeGrafter"/>
</dbReference>
<dbReference type="GO" id="GO:0005524">
    <property type="term" value="F:ATP binding"/>
    <property type="evidence" value="ECO:0007669"/>
    <property type="project" value="UniProtKB-KW"/>
</dbReference>
<dbReference type="PROSITE" id="PS51192">
    <property type="entry name" value="HELICASE_ATP_BIND_1"/>
    <property type="match status" value="1"/>
</dbReference>
<gene>
    <name evidence="16" type="ORF">DGUA_6G010355</name>
</gene>
<dbReference type="CDD" id="cd17961">
    <property type="entry name" value="DEADc_DDX56"/>
    <property type="match status" value="1"/>
</dbReference>
<dbReference type="Proteomes" id="UP000268350">
    <property type="component" value="Unassembled WGS sequence"/>
</dbReference>
<dbReference type="InterPro" id="IPR050079">
    <property type="entry name" value="DEAD_box_RNA_helicase"/>
</dbReference>
<evidence type="ECO:0000256" key="3">
    <source>
        <dbReference type="ARBA" id="ARBA00022517"/>
    </source>
</evidence>
<dbReference type="FunFam" id="3.40.50.300:FF:001046">
    <property type="entry name" value="Probable ATP-dependent RNA helicase ddx56"/>
    <property type="match status" value="1"/>
</dbReference>
<dbReference type="GO" id="GO:0016787">
    <property type="term" value="F:hydrolase activity"/>
    <property type="evidence" value="ECO:0007669"/>
    <property type="project" value="UniProtKB-KW"/>
</dbReference>
<keyword evidence="17" id="KW-1185">Reference proteome</keyword>
<feature type="region of interest" description="Disordered" evidence="13">
    <location>
        <begin position="529"/>
        <end position="579"/>
    </location>
</feature>
<dbReference type="GO" id="GO:0005730">
    <property type="term" value="C:nucleolus"/>
    <property type="evidence" value="ECO:0007669"/>
    <property type="project" value="UniProtKB-SubCell"/>
</dbReference>
<evidence type="ECO:0000256" key="1">
    <source>
        <dbReference type="ARBA" id="ARBA00004604"/>
    </source>
</evidence>
<dbReference type="SUPFAM" id="SSF52540">
    <property type="entry name" value="P-loop containing nucleoside triphosphate hydrolases"/>
    <property type="match status" value="1"/>
</dbReference>
<evidence type="ECO:0000256" key="12">
    <source>
        <dbReference type="ARBA" id="ARBA00047984"/>
    </source>
</evidence>
<evidence type="ECO:0000256" key="10">
    <source>
        <dbReference type="ARBA" id="ARBA00023242"/>
    </source>
</evidence>
<feature type="compositionally biased region" description="Basic residues" evidence="13">
    <location>
        <begin position="569"/>
        <end position="579"/>
    </location>
</feature>
<keyword evidence="8" id="KW-0067">ATP-binding</keyword>
<dbReference type="Pfam" id="PF00270">
    <property type="entry name" value="DEAD"/>
    <property type="match status" value="1"/>
</dbReference>
<feature type="region of interest" description="Disordered" evidence="13">
    <location>
        <begin position="341"/>
        <end position="361"/>
    </location>
</feature>
<keyword evidence="10" id="KW-0539">Nucleus</keyword>
<evidence type="ECO:0000256" key="6">
    <source>
        <dbReference type="ARBA" id="ARBA00022801"/>
    </source>
</evidence>
<dbReference type="EC" id="3.6.4.13" evidence="2"/>
<evidence type="ECO:0000259" key="15">
    <source>
        <dbReference type="PROSITE" id="PS51194"/>
    </source>
</evidence>
<evidence type="ECO:0000256" key="8">
    <source>
        <dbReference type="ARBA" id="ARBA00022840"/>
    </source>
</evidence>
<feature type="compositionally biased region" description="Basic and acidic residues" evidence="13">
    <location>
        <begin position="341"/>
        <end position="358"/>
    </location>
</feature>
<evidence type="ECO:0000256" key="7">
    <source>
        <dbReference type="ARBA" id="ARBA00022806"/>
    </source>
</evidence>
<evidence type="ECO:0000313" key="16">
    <source>
        <dbReference type="EMBL" id="SPP77816.1"/>
    </source>
</evidence>
<keyword evidence="6" id="KW-0378">Hydrolase</keyword>
<evidence type="ECO:0000256" key="4">
    <source>
        <dbReference type="ARBA" id="ARBA00022552"/>
    </source>
</evidence>
<protein>
    <recommendedName>
        <fullName evidence="2">RNA helicase</fullName>
        <ecNumber evidence="2">3.6.4.13</ecNumber>
    </recommendedName>
</protein>
<keyword evidence="5" id="KW-0547">Nucleotide-binding</keyword>
<dbReference type="SMART" id="SM00490">
    <property type="entry name" value="HELICc"/>
    <property type="match status" value="1"/>
</dbReference>
<dbReference type="CDD" id="cd18787">
    <property type="entry name" value="SF2_C_DEAD"/>
    <property type="match status" value="1"/>
</dbReference>
<dbReference type="STRING" id="7266.A0A3B0JWT5"/>
<feature type="domain" description="Helicase C-terminal" evidence="15">
    <location>
        <begin position="265"/>
        <end position="445"/>
    </location>
</feature>
<evidence type="ECO:0000256" key="13">
    <source>
        <dbReference type="SAM" id="MobiDB-lite"/>
    </source>
</evidence>
<evidence type="ECO:0000313" key="17">
    <source>
        <dbReference type="Proteomes" id="UP000268350"/>
    </source>
</evidence>
<proteinExistence type="inferred from homology"/>
<evidence type="ECO:0000256" key="2">
    <source>
        <dbReference type="ARBA" id="ARBA00012552"/>
    </source>
</evidence>
<reference evidence="17" key="1">
    <citation type="submission" date="2018-01" db="EMBL/GenBank/DDBJ databases">
        <authorList>
            <person name="Alioto T."/>
            <person name="Alioto T."/>
        </authorList>
    </citation>
    <scope>NUCLEOTIDE SEQUENCE [LARGE SCALE GENOMIC DNA]</scope>
</reference>
<dbReference type="EMBL" id="OUUW01000003">
    <property type="protein sequence ID" value="SPP77816.1"/>
    <property type="molecule type" value="Genomic_DNA"/>
</dbReference>
<dbReference type="GO" id="GO:0003723">
    <property type="term" value="F:RNA binding"/>
    <property type="evidence" value="ECO:0007669"/>
    <property type="project" value="UniProtKB-KW"/>
</dbReference>
<evidence type="ECO:0000256" key="5">
    <source>
        <dbReference type="ARBA" id="ARBA00022741"/>
    </source>
</evidence>
<evidence type="ECO:0000259" key="14">
    <source>
        <dbReference type="PROSITE" id="PS51192"/>
    </source>
</evidence>
<feature type="domain" description="Helicase ATP-binding" evidence="14">
    <location>
        <begin position="59"/>
        <end position="238"/>
    </location>
</feature>
<sequence>MSGPEKIPQFHELELDHRILKVVAKQLALIPRLLNFPFVLQAVSKLGWEQPTLIQGTAIPLLLEGKDVVVRARTGSGKTATYALPLIQKILNSKLTATEQCVSAVVLAPTKELCRQSRAVIEQLAELCHKVVRVADISGTTSNTATERHALAERPDIVVATPAKLLNHAKVDGVLDLKKVETLVVDEADLIFAFGYETDFKALLKHLPAIYQSVLVSATLSDDVVRMKGLCLHNPVTLKLEEPDVVSQDQLTHQRILAEENEKPVILYALLKLQLVRGKSIIFVNTIDRSYKIRLFLEQFGIRACVLNPQLPASIRINMISQFNKGTYDIIIASDQHYLERPDNANDQDKRKSSRGDFESSASRGIDFQSVNNVINFDFPLDVTSYIHRAGRTARGNNKGSVLSLVSIKESSVNDAVEKKLRVTFSAKKGDTIIKNYQFKMDELESFRYRTYDAWRAASRVAVQETRLREIKTEVLNSVKLKGYFEDHQRDLNALRHDKPLRILKTPSHLSDMPEYMVPKVLKRVVRSTTVSSESSADAKRPRATTGAKAAFDRKTNDPLMVEFGGRRSSTRQKKKNNF</sequence>
<keyword evidence="4" id="KW-0698">rRNA processing</keyword>
<comment type="subcellular location">
    <subcellularLocation>
        <location evidence="1">Nucleus</location>
        <location evidence="1">Nucleolus</location>
    </subcellularLocation>
</comment>
<dbReference type="PANTHER" id="PTHR47959">
    <property type="entry name" value="ATP-DEPENDENT RNA HELICASE RHLE-RELATED"/>
    <property type="match status" value="1"/>
</dbReference>
<dbReference type="Pfam" id="PF00271">
    <property type="entry name" value="Helicase_C"/>
    <property type="match status" value="1"/>
</dbReference>
<dbReference type="GO" id="GO:0006364">
    <property type="term" value="P:rRNA processing"/>
    <property type="evidence" value="ECO:0007669"/>
    <property type="project" value="UniProtKB-KW"/>
</dbReference>
<comment type="catalytic activity">
    <reaction evidence="12">
        <text>ATP + H2O = ADP + phosphate + H(+)</text>
        <dbReference type="Rhea" id="RHEA:13065"/>
        <dbReference type="ChEBI" id="CHEBI:15377"/>
        <dbReference type="ChEBI" id="CHEBI:15378"/>
        <dbReference type="ChEBI" id="CHEBI:30616"/>
        <dbReference type="ChEBI" id="CHEBI:43474"/>
        <dbReference type="ChEBI" id="CHEBI:456216"/>
        <dbReference type="EC" id="3.6.4.13"/>
    </reaction>
</comment>
<keyword evidence="7 16" id="KW-0347">Helicase</keyword>
<accession>A0A3B0JWT5</accession>
<name>A0A3B0JWT5_DROGU</name>
<dbReference type="OrthoDB" id="1191041at2759"/>
<organism evidence="16 17">
    <name type="scientific">Drosophila guanche</name>
    <name type="common">Fruit fly</name>
    <dbReference type="NCBI Taxonomy" id="7266"/>
    <lineage>
        <taxon>Eukaryota</taxon>
        <taxon>Metazoa</taxon>
        <taxon>Ecdysozoa</taxon>
        <taxon>Arthropoda</taxon>
        <taxon>Hexapoda</taxon>
        <taxon>Insecta</taxon>
        <taxon>Pterygota</taxon>
        <taxon>Neoptera</taxon>
        <taxon>Endopterygota</taxon>
        <taxon>Diptera</taxon>
        <taxon>Brachycera</taxon>
        <taxon>Muscomorpha</taxon>
        <taxon>Ephydroidea</taxon>
        <taxon>Drosophilidae</taxon>
        <taxon>Drosophila</taxon>
        <taxon>Sophophora</taxon>
    </lineage>
</organism>
<keyword evidence="9" id="KW-0694">RNA-binding</keyword>
<keyword evidence="3" id="KW-0690">Ribosome biogenesis</keyword>